<dbReference type="InterPro" id="IPR023365">
    <property type="entry name" value="Sortase_dom-sf"/>
</dbReference>
<evidence type="ECO:0000313" key="3">
    <source>
        <dbReference type="Proteomes" id="UP001301731"/>
    </source>
</evidence>
<organism evidence="2 3">
    <name type="scientific">Streptomyces solicathayae</name>
    <dbReference type="NCBI Taxonomy" id="3081768"/>
    <lineage>
        <taxon>Bacteria</taxon>
        <taxon>Bacillati</taxon>
        <taxon>Actinomycetota</taxon>
        <taxon>Actinomycetes</taxon>
        <taxon>Kitasatosporales</taxon>
        <taxon>Streptomycetaceae</taxon>
        <taxon>Streptomyces</taxon>
    </lineage>
</organism>
<dbReference type="Gene3D" id="2.40.260.10">
    <property type="entry name" value="Sortase"/>
    <property type="match status" value="1"/>
</dbReference>
<dbReference type="EMBL" id="CP137573">
    <property type="protein sequence ID" value="WOX25286.1"/>
    <property type="molecule type" value="Genomic_DNA"/>
</dbReference>
<keyword evidence="1" id="KW-0378">Hydrolase</keyword>
<name>A0ABZ0M0K6_9ACTN</name>
<dbReference type="InterPro" id="IPR005754">
    <property type="entry name" value="Sortase"/>
</dbReference>
<dbReference type="Pfam" id="PF04203">
    <property type="entry name" value="Sortase"/>
    <property type="match status" value="1"/>
</dbReference>
<reference evidence="2 3" key="1">
    <citation type="submission" date="2023-10" db="EMBL/GenBank/DDBJ databases">
        <title>The genome sequence of Streptomyces sp. HUAS YS2.</title>
        <authorList>
            <person name="Mo P."/>
        </authorList>
    </citation>
    <scope>NUCLEOTIDE SEQUENCE [LARGE SCALE GENOMIC DNA]</scope>
    <source>
        <strain evidence="2 3">HUAS YS2</strain>
    </source>
</reference>
<dbReference type="InterPro" id="IPR042001">
    <property type="entry name" value="Sortase_F"/>
</dbReference>
<proteinExistence type="predicted"/>
<gene>
    <name evidence="2" type="ORF">R2D22_29490</name>
</gene>
<sequence>MSPRNPRPARERRRLKRLTRTAGLAAVLVTGLGCWSLVEDSGDSAAPVAAARVDHKPGYDTAAERPPAPLARARATLLALPGITVEAPVVALPLAGTAVPAAPALDDPEAVAWHANGPSPGERGTAVIVGRGGAAHGPGVLHGLGALQRGNTVRVTRADGLTAVFTVEEVRAHTAGAVPRDEAADRATARVRVIAVDGGSGIDVRGRLTDVTREK</sequence>
<dbReference type="PROSITE" id="PS51257">
    <property type="entry name" value="PROKAR_LIPOPROTEIN"/>
    <property type="match status" value="1"/>
</dbReference>
<evidence type="ECO:0000313" key="2">
    <source>
        <dbReference type="EMBL" id="WOX25286.1"/>
    </source>
</evidence>
<accession>A0ABZ0M0K6</accession>
<evidence type="ECO:0000256" key="1">
    <source>
        <dbReference type="ARBA" id="ARBA00022801"/>
    </source>
</evidence>
<dbReference type="RefSeq" id="WP_318107752.1">
    <property type="nucleotide sequence ID" value="NZ_CP137573.1"/>
</dbReference>
<keyword evidence="3" id="KW-1185">Reference proteome</keyword>
<dbReference type="CDD" id="cd05829">
    <property type="entry name" value="Sortase_F"/>
    <property type="match status" value="1"/>
</dbReference>
<protein>
    <submittedName>
        <fullName evidence="2">Class F sortase</fullName>
    </submittedName>
</protein>
<dbReference type="Proteomes" id="UP001301731">
    <property type="component" value="Chromosome"/>
</dbReference>